<accession>A0A8H7PD48</accession>
<comment type="caution">
    <text evidence="2">The sequence shown here is derived from an EMBL/GenBank/DDBJ whole genome shotgun (WGS) entry which is preliminary data.</text>
</comment>
<reference evidence="2" key="1">
    <citation type="submission" date="2020-12" db="EMBL/GenBank/DDBJ databases">
        <title>Metabolic potential, ecology and presence of endohyphal bacteria is reflected in genomic diversity of Mucoromycotina.</title>
        <authorList>
            <person name="Muszewska A."/>
            <person name="Okrasinska A."/>
            <person name="Steczkiewicz K."/>
            <person name="Drgas O."/>
            <person name="Orlowska M."/>
            <person name="Perlinska-Lenart U."/>
            <person name="Aleksandrzak-Piekarczyk T."/>
            <person name="Szatraj K."/>
            <person name="Zielenkiewicz U."/>
            <person name="Pilsyk S."/>
            <person name="Malc E."/>
            <person name="Mieczkowski P."/>
            <person name="Kruszewska J.S."/>
            <person name="Biernat P."/>
            <person name="Pawlowska J."/>
        </authorList>
    </citation>
    <scope>NUCLEOTIDE SEQUENCE</scope>
    <source>
        <strain evidence="2">WA0000067209</strain>
    </source>
</reference>
<gene>
    <name evidence="2" type="ORF">INT43_008113</name>
</gene>
<evidence type="ECO:0000313" key="3">
    <source>
        <dbReference type="Proteomes" id="UP000654370"/>
    </source>
</evidence>
<keyword evidence="3" id="KW-1185">Reference proteome</keyword>
<feature type="compositionally biased region" description="Acidic residues" evidence="1">
    <location>
        <begin position="24"/>
        <end position="42"/>
    </location>
</feature>
<dbReference type="Proteomes" id="UP000654370">
    <property type="component" value="Unassembled WGS sequence"/>
</dbReference>
<feature type="compositionally biased region" description="Polar residues" evidence="1">
    <location>
        <begin position="72"/>
        <end position="88"/>
    </location>
</feature>
<dbReference type="AlphaFoldDB" id="A0A8H7PD48"/>
<feature type="region of interest" description="Disordered" evidence="1">
    <location>
        <begin position="21"/>
        <end position="96"/>
    </location>
</feature>
<sequence>MVPAESSSPEEFEAVDVTGALYSDGDDDVPDEEFLPNDDEDQTNQIYGGYGVHSADPEGTEPKNPPLPTHLQPETQSDFQRGDSNNKMISHPFWDQ</sequence>
<protein>
    <submittedName>
        <fullName evidence="2">Uncharacterized protein</fullName>
    </submittedName>
</protein>
<evidence type="ECO:0000313" key="2">
    <source>
        <dbReference type="EMBL" id="KAG2171733.1"/>
    </source>
</evidence>
<proteinExistence type="predicted"/>
<evidence type="ECO:0000256" key="1">
    <source>
        <dbReference type="SAM" id="MobiDB-lite"/>
    </source>
</evidence>
<name>A0A8H7PD48_MORIS</name>
<dbReference type="EMBL" id="JAEPQZ010000019">
    <property type="protein sequence ID" value="KAG2171733.1"/>
    <property type="molecule type" value="Genomic_DNA"/>
</dbReference>
<organism evidence="2 3">
    <name type="scientific">Mortierella isabellina</name>
    <name type="common">Filamentous fungus</name>
    <name type="synonym">Umbelopsis isabellina</name>
    <dbReference type="NCBI Taxonomy" id="91625"/>
    <lineage>
        <taxon>Eukaryota</taxon>
        <taxon>Fungi</taxon>
        <taxon>Fungi incertae sedis</taxon>
        <taxon>Mucoromycota</taxon>
        <taxon>Mucoromycotina</taxon>
        <taxon>Umbelopsidomycetes</taxon>
        <taxon>Umbelopsidales</taxon>
        <taxon>Umbelopsidaceae</taxon>
        <taxon>Umbelopsis</taxon>
    </lineage>
</organism>